<keyword evidence="3" id="KW-1185">Reference proteome</keyword>
<feature type="compositionally biased region" description="Pro residues" evidence="1">
    <location>
        <begin position="154"/>
        <end position="164"/>
    </location>
</feature>
<feature type="region of interest" description="Disordered" evidence="1">
    <location>
        <begin position="1"/>
        <end position="29"/>
    </location>
</feature>
<accession>V4CJ34</accession>
<dbReference type="CTD" id="20237348"/>
<dbReference type="RefSeq" id="XP_009047373.1">
    <property type="nucleotide sequence ID" value="XM_009049125.1"/>
</dbReference>
<dbReference type="HOGENOM" id="CLU_1620897_0_0_1"/>
<evidence type="ECO:0000256" key="1">
    <source>
        <dbReference type="SAM" id="MobiDB-lite"/>
    </source>
</evidence>
<proteinExistence type="predicted"/>
<feature type="compositionally biased region" description="Pro residues" evidence="1">
    <location>
        <begin position="79"/>
        <end position="92"/>
    </location>
</feature>
<evidence type="ECO:0000313" key="3">
    <source>
        <dbReference type="Proteomes" id="UP000030746"/>
    </source>
</evidence>
<reference evidence="2 3" key="1">
    <citation type="journal article" date="2013" name="Nature">
        <title>Insights into bilaterian evolution from three spiralian genomes.</title>
        <authorList>
            <person name="Simakov O."/>
            <person name="Marletaz F."/>
            <person name="Cho S.J."/>
            <person name="Edsinger-Gonzales E."/>
            <person name="Havlak P."/>
            <person name="Hellsten U."/>
            <person name="Kuo D.H."/>
            <person name="Larsson T."/>
            <person name="Lv J."/>
            <person name="Arendt D."/>
            <person name="Savage R."/>
            <person name="Osoegawa K."/>
            <person name="de Jong P."/>
            <person name="Grimwood J."/>
            <person name="Chapman J.A."/>
            <person name="Shapiro H."/>
            <person name="Aerts A."/>
            <person name="Otillar R.P."/>
            <person name="Terry A.Y."/>
            <person name="Boore J.L."/>
            <person name="Grigoriev I.V."/>
            <person name="Lindberg D.R."/>
            <person name="Seaver E.C."/>
            <person name="Weisblat D.A."/>
            <person name="Putnam N.H."/>
            <person name="Rokhsar D.S."/>
        </authorList>
    </citation>
    <scope>NUCLEOTIDE SEQUENCE [LARGE SCALE GENOMIC DNA]</scope>
</reference>
<evidence type="ECO:0000313" key="2">
    <source>
        <dbReference type="EMBL" id="ESP02215.1"/>
    </source>
</evidence>
<dbReference type="KEGG" id="lgi:LOTGIDRAFT_157374"/>
<dbReference type="GeneID" id="20237348"/>
<organism evidence="2 3">
    <name type="scientific">Lottia gigantea</name>
    <name type="common">Giant owl limpet</name>
    <dbReference type="NCBI Taxonomy" id="225164"/>
    <lineage>
        <taxon>Eukaryota</taxon>
        <taxon>Metazoa</taxon>
        <taxon>Spiralia</taxon>
        <taxon>Lophotrochozoa</taxon>
        <taxon>Mollusca</taxon>
        <taxon>Gastropoda</taxon>
        <taxon>Patellogastropoda</taxon>
        <taxon>Lottioidea</taxon>
        <taxon>Lottiidae</taxon>
        <taxon>Lottia</taxon>
    </lineage>
</organism>
<protein>
    <submittedName>
        <fullName evidence="2">Uncharacterized protein</fullName>
    </submittedName>
</protein>
<feature type="compositionally biased region" description="Basic and acidic residues" evidence="1">
    <location>
        <begin position="1"/>
        <end position="19"/>
    </location>
</feature>
<dbReference type="AlphaFoldDB" id="V4CJ34"/>
<feature type="region of interest" description="Disordered" evidence="1">
    <location>
        <begin position="67"/>
        <end position="164"/>
    </location>
</feature>
<gene>
    <name evidence="2" type="ORF">LOTGIDRAFT_157374</name>
</gene>
<dbReference type="Proteomes" id="UP000030746">
    <property type="component" value="Unassembled WGS sequence"/>
</dbReference>
<feature type="compositionally biased region" description="Low complexity" evidence="1">
    <location>
        <begin position="108"/>
        <end position="136"/>
    </location>
</feature>
<sequence length="164" mass="18235">MDAKSDIKNNDIIIPRDKTSNAVQRPRRIEYSDNVERNCGTEEKTIEGPTVELRRKIDRKRADVNKKLWRRSTMERSGLPPPPVPPDSPPTSPDSFTKNKTPPPISPPIITSVSTLKSNVSSVSPTNNNVSPPISTEKMSISRKRQSLIKRQSLPPPPLPPSSP</sequence>
<name>V4CJ34_LOTGI</name>
<dbReference type="EMBL" id="KB200329">
    <property type="protein sequence ID" value="ESP02215.1"/>
    <property type="molecule type" value="Genomic_DNA"/>
</dbReference>